<dbReference type="GO" id="GO:0020037">
    <property type="term" value="F:heme binding"/>
    <property type="evidence" value="ECO:0007669"/>
    <property type="project" value="TreeGrafter"/>
</dbReference>
<organism evidence="5 6">
    <name type="scientific">Streptomyces antimycoticus</name>
    <dbReference type="NCBI Taxonomy" id="68175"/>
    <lineage>
        <taxon>Bacteria</taxon>
        <taxon>Bacillati</taxon>
        <taxon>Actinomycetota</taxon>
        <taxon>Actinomycetes</taxon>
        <taxon>Kitasatosporales</taxon>
        <taxon>Streptomycetaceae</taxon>
        <taxon>Streptomyces</taxon>
        <taxon>Streptomyces violaceusniger group</taxon>
    </lineage>
</organism>
<dbReference type="GO" id="GO:0004322">
    <property type="term" value="F:ferroxidase activity"/>
    <property type="evidence" value="ECO:0007669"/>
    <property type="project" value="TreeGrafter"/>
</dbReference>
<keyword evidence="3" id="KW-0408">Iron</keyword>
<proteinExistence type="predicted"/>
<accession>A0A499UPB3</accession>
<dbReference type="GO" id="GO:0005829">
    <property type="term" value="C:cytosol"/>
    <property type="evidence" value="ECO:0007669"/>
    <property type="project" value="TreeGrafter"/>
</dbReference>
<gene>
    <name evidence="5" type="ORF">SSPO_011440</name>
</gene>
<evidence type="ECO:0000259" key="4">
    <source>
        <dbReference type="PROSITE" id="PS50905"/>
    </source>
</evidence>
<dbReference type="Gene3D" id="1.20.1260.10">
    <property type="match status" value="1"/>
</dbReference>
<dbReference type="SUPFAM" id="SSF47240">
    <property type="entry name" value="Ferritin-like"/>
    <property type="match status" value="1"/>
</dbReference>
<feature type="domain" description="Ferritin-like diiron" evidence="4">
    <location>
        <begin position="91"/>
        <end position="238"/>
    </location>
</feature>
<dbReference type="EMBL" id="AP019620">
    <property type="protein sequence ID" value="BBJ38426.1"/>
    <property type="molecule type" value="Genomic_DNA"/>
</dbReference>
<sequence length="238" mass="26367">MIGAGRAHSPAGAELSAAFVGRIPPIGWRCAAIQSSSRSARCPPGPRGEHSPNPRRAERALMSDDFVLDVTKIRDEARRKMEAGPVTDSYGLDKDRVIGILNDVIATEVVCWLRYTRHAISASGIDRAQVSSEFTEHAKEEMQHALRAAERVSQLGADPDFDPASLAQRAHTDYTTPPDNDLKAMLEHNLLAERIVIASYQEIIRWLGEHDPTTRRLMESILEEEEEHADDLVDLIGI</sequence>
<evidence type="ECO:0000313" key="5">
    <source>
        <dbReference type="EMBL" id="BBJ38426.1"/>
    </source>
</evidence>
<protein>
    <recommendedName>
        <fullName evidence="4">Ferritin-like diiron domain-containing protein</fullName>
    </recommendedName>
</protein>
<reference evidence="5 6" key="1">
    <citation type="journal article" date="2020" name="Int. J. Syst. Evol. Microbiol.">
        <title>Reclassification of Streptomyces castelarensis and Streptomyces sporoclivatus as later heterotypic synonyms of Streptomyces antimycoticus.</title>
        <authorList>
            <person name="Komaki H."/>
            <person name="Tamura T."/>
        </authorList>
    </citation>
    <scope>NUCLEOTIDE SEQUENCE [LARGE SCALE GENOMIC DNA]</scope>
    <source>
        <strain evidence="5 6">NBRC 100767</strain>
    </source>
</reference>
<name>A0A499UPB3_9ACTN</name>
<keyword evidence="2" id="KW-0409">Iron storage</keyword>
<dbReference type="InterPro" id="IPR009040">
    <property type="entry name" value="Ferritin-like_diiron"/>
</dbReference>
<dbReference type="Pfam" id="PF00210">
    <property type="entry name" value="Ferritin"/>
    <property type="match status" value="1"/>
</dbReference>
<comment type="cofactor">
    <cofactor evidence="1">
        <name>heme b</name>
        <dbReference type="ChEBI" id="CHEBI:60344"/>
    </cofactor>
</comment>
<dbReference type="PANTHER" id="PTHR30295">
    <property type="entry name" value="BACTERIOFERRITIN"/>
    <property type="match status" value="1"/>
</dbReference>
<dbReference type="PANTHER" id="PTHR30295:SF1">
    <property type="entry name" value="DNA PROTECTION DURING STARVATION PROTEIN"/>
    <property type="match status" value="1"/>
</dbReference>
<evidence type="ECO:0000256" key="2">
    <source>
        <dbReference type="ARBA" id="ARBA00022434"/>
    </source>
</evidence>
<dbReference type="InterPro" id="IPR009078">
    <property type="entry name" value="Ferritin-like_SF"/>
</dbReference>
<dbReference type="GO" id="GO:0006879">
    <property type="term" value="P:intracellular iron ion homeostasis"/>
    <property type="evidence" value="ECO:0007669"/>
    <property type="project" value="UniProtKB-KW"/>
</dbReference>
<dbReference type="InterPro" id="IPR008331">
    <property type="entry name" value="Ferritin_DPS_dom"/>
</dbReference>
<dbReference type="InterPro" id="IPR012347">
    <property type="entry name" value="Ferritin-like"/>
</dbReference>
<dbReference type="PROSITE" id="PS50905">
    <property type="entry name" value="FERRITIN_LIKE"/>
    <property type="match status" value="1"/>
</dbReference>
<evidence type="ECO:0000313" key="6">
    <source>
        <dbReference type="Proteomes" id="UP000463951"/>
    </source>
</evidence>
<evidence type="ECO:0000256" key="3">
    <source>
        <dbReference type="ARBA" id="ARBA00023004"/>
    </source>
</evidence>
<dbReference type="AlphaFoldDB" id="A0A499UPB3"/>
<dbReference type="GO" id="GO:0008199">
    <property type="term" value="F:ferric iron binding"/>
    <property type="evidence" value="ECO:0007669"/>
    <property type="project" value="InterPro"/>
</dbReference>
<evidence type="ECO:0000256" key="1">
    <source>
        <dbReference type="ARBA" id="ARBA00001970"/>
    </source>
</evidence>
<dbReference type="Proteomes" id="UP000463951">
    <property type="component" value="Chromosome"/>
</dbReference>